<feature type="domain" description="DUF3669" evidence="1">
    <location>
        <begin position="273"/>
        <end position="335"/>
    </location>
</feature>
<protein>
    <recommendedName>
        <fullName evidence="1">DUF3669 domain-containing protein</fullName>
    </recommendedName>
</protein>
<proteinExistence type="predicted"/>
<sequence length="376" mass="43025">MNYRFPYNPQWPERPIPDQNLPTYRRIGQGFCGSVWSCPESPSTSTDPVRAIAIKREDGGPGRSLSNDYSVHWQVLDVIKKCPKELCEFTVPHCHTFVEKLLWGLPDQRLLSRFPEGYTACNALFTERIPPMPEPVRNLLVDKFCPKTPESLPAQIRADEQNHDCLVRPYLGRTKHGRGRSRVSFFSLRNFPLHLDQMAELGLPSDAARDYAAAMAKTLAVLHWKARIDANDIEFVLAPPPLAPLKTDRWSRVDCPGDPAFTFSSPVLGTHCLWILDFDCCRRMDWDEKGVEKAARAFLRNDPFYPRPGRKDADEKELWRHFRATFLWASERIIAYDAENHIGDRGRRGLPLKLMDRIEELVAETNGQDGQDTPAN</sequence>
<reference evidence="2 3" key="1">
    <citation type="submission" date="2023-01" db="EMBL/GenBank/DDBJ databases">
        <title>Analysis of 21 Apiospora genomes using comparative genomics revels a genus with tremendous synthesis potential of carbohydrate active enzymes and secondary metabolites.</title>
        <authorList>
            <person name="Sorensen T."/>
        </authorList>
    </citation>
    <scope>NUCLEOTIDE SEQUENCE [LARGE SCALE GENOMIC DNA]</scope>
    <source>
        <strain evidence="2 3">CBS 33761</strain>
    </source>
</reference>
<dbReference type="PANTHER" id="PTHR40780:SF3">
    <property type="entry name" value="DUF3669 DOMAIN-CONTAINING PROTEIN"/>
    <property type="match status" value="1"/>
</dbReference>
<dbReference type="PANTHER" id="PTHR40780">
    <property type="entry name" value="DUF3669 DOMAIN-CONTAINING PROTEIN"/>
    <property type="match status" value="1"/>
</dbReference>
<comment type="caution">
    <text evidence="2">The sequence shown here is derived from an EMBL/GenBank/DDBJ whole genome shotgun (WGS) entry which is preliminary data.</text>
</comment>
<accession>A0ABR1T2L1</accession>
<evidence type="ECO:0000313" key="2">
    <source>
        <dbReference type="EMBL" id="KAK8040190.1"/>
    </source>
</evidence>
<name>A0ABR1T2L1_9PEZI</name>
<dbReference type="Proteomes" id="UP001444661">
    <property type="component" value="Unassembled WGS sequence"/>
</dbReference>
<dbReference type="EMBL" id="JAQQWK010000006">
    <property type="protein sequence ID" value="KAK8040190.1"/>
    <property type="molecule type" value="Genomic_DNA"/>
</dbReference>
<dbReference type="InterPro" id="IPR022137">
    <property type="entry name" value="Znf_prot_DUF3669"/>
</dbReference>
<evidence type="ECO:0000313" key="3">
    <source>
        <dbReference type="Proteomes" id="UP001444661"/>
    </source>
</evidence>
<keyword evidence="3" id="KW-1185">Reference proteome</keyword>
<evidence type="ECO:0000259" key="1">
    <source>
        <dbReference type="Pfam" id="PF12417"/>
    </source>
</evidence>
<dbReference type="Pfam" id="PF12417">
    <property type="entry name" value="DUF3669"/>
    <property type="match status" value="1"/>
</dbReference>
<gene>
    <name evidence="2" type="ORF">PG993_008601</name>
</gene>
<organism evidence="2 3">
    <name type="scientific">Apiospora rasikravindrae</name>
    <dbReference type="NCBI Taxonomy" id="990691"/>
    <lineage>
        <taxon>Eukaryota</taxon>
        <taxon>Fungi</taxon>
        <taxon>Dikarya</taxon>
        <taxon>Ascomycota</taxon>
        <taxon>Pezizomycotina</taxon>
        <taxon>Sordariomycetes</taxon>
        <taxon>Xylariomycetidae</taxon>
        <taxon>Amphisphaeriales</taxon>
        <taxon>Apiosporaceae</taxon>
        <taxon>Apiospora</taxon>
    </lineage>
</organism>